<accession>Q7NID8</accession>
<dbReference type="AlphaFoldDB" id="Q7NID8"/>
<dbReference type="STRING" id="251221.gene:10759740"/>
<dbReference type="UniPathway" id="UPA00782"/>
<keyword evidence="2" id="KW-0004">4Fe-4S</keyword>
<dbReference type="KEGG" id="gvi:glr2245"/>
<dbReference type="EMBL" id="BA000045">
    <property type="protein sequence ID" value="BAC90186.1"/>
    <property type="molecule type" value="Genomic_DNA"/>
</dbReference>
<dbReference type="CDD" id="cd01335">
    <property type="entry name" value="Radical_SAM"/>
    <property type="match status" value="1"/>
</dbReference>
<keyword evidence="9" id="KW-1185">Reference proteome</keyword>
<protein>
    <submittedName>
        <fullName evidence="8">Glr2245 protein</fullName>
    </submittedName>
</protein>
<dbReference type="OrthoDB" id="9808591at2"/>
<dbReference type="PhylomeDB" id="Q7NID8"/>
<keyword evidence="3" id="KW-0949">S-adenosyl-L-methionine</keyword>
<dbReference type="Pfam" id="PF04055">
    <property type="entry name" value="Radical_SAM"/>
    <property type="match status" value="1"/>
</dbReference>
<evidence type="ECO:0000256" key="6">
    <source>
        <dbReference type="ARBA" id="ARBA00023014"/>
    </source>
</evidence>
<dbReference type="GO" id="GO:0003824">
    <property type="term" value="F:catalytic activity"/>
    <property type="evidence" value="ECO:0007669"/>
    <property type="project" value="InterPro"/>
</dbReference>
<dbReference type="SFLD" id="SFLDS00029">
    <property type="entry name" value="Radical_SAM"/>
    <property type="match status" value="1"/>
</dbReference>
<keyword evidence="5" id="KW-0408">Iron</keyword>
<sequence>MQPSPFNVSIRRGDKHYIFNTFSGKLLQISHKDSEALDQYCNGIEAQISPELLLKLVVYRMLVADGEEEYALLQKRYQSSQQNPRHYAATIVTSLGCNFDCPYCYEAKSPSILTKETQIAFLQLLDEKLPTLNSFSVTWFGGEPLLGKNALLALSDQFIHRCESANVDYSATLITNGYLLDEKTCLQLRERNVYRAQVGLDGPPEIHNRMRPLASGSGSGTFDRIIENLRHAVEYLKISIRVNIDRHNFARAEDLLKILEANGLSGKLMVYLGRLVSIDDGIPTPSAAYHSCCLTNQEFAQIESAFMDTARRYKFAESWLPKSVGTPCTAVRTNEIVLGSKGELYKCWDSVGNPLEVIGHISDYNNCNTRLQKWLKYNPFTDAECRSCFALPVCMGGCAHYAMNPSHYDNRCDTFRYNHRERILAYIEAQEQKAASG</sequence>
<name>Q7NID8_GLOVI</name>
<organism evidence="8 9">
    <name type="scientific">Gloeobacter violaceus (strain ATCC 29082 / PCC 7421)</name>
    <dbReference type="NCBI Taxonomy" id="251221"/>
    <lineage>
        <taxon>Bacteria</taxon>
        <taxon>Bacillati</taxon>
        <taxon>Cyanobacteriota</taxon>
        <taxon>Cyanophyceae</taxon>
        <taxon>Gloeobacterales</taxon>
        <taxon>Gloeobacteraceae</taxon>
        <taxon>Gloeobacter</taxon>
    </lineage>
</organism>
<keyword evidence="4" id="KW-0479">Metal-binding</keyword>
<dbReference type="GO" id="GO:0046872">
    <property type="term" value="F:metal ion binding"/>
    <property type="evidence" value="ECO:0007669"/>
    <property type="project" value="UniProtKB-KW"/>
</dbReference>
<dbReference type="NCBIfam" id="TIGR04085">
    <property type="entry name" value="rSAM_more_4Fe4S"/>
    <property type="match status" value="1"/>
</dbReference>
<evidence type="ECO:0000259" key="7">
    <source>
        <dbReference type="PROSITE" id="PS51918"/>
    </source>
</evidence>
<reference evidence="8 9" key="2">
    <citation type="journal article" date="2003" name="DNA Res.">
        <title>Complete genome structure of Gloeobacter violaceus PCC 7421, a cyanobacterium that lacks thylakoids (supplement).</title>
        <authorList>
            <person name="Nakamura Y."/>
            <person name="Kaneko T."/>
            <person name="Sato S."/>
            <person name="Mimuro M."/>
            <person name="Miyashita H."/>
            <person name="Tsuchiya T."/>
            <person name="Sasamoto S."/>
            <person name="Watanabe A."/>
            <person name="Kawashima K."/>
            <person name="Kishida Y."/>
            <person name="Kiyokawa C."/>
            <person name="Kohara M."/>
            <person name="Matsumoto M."/>
            <person name="Matsuno A."/>
            <person name="Nakazaki N."/>
            <person name="Shimpo S."/>
            <person name="Takeuchi C."/>
            <person name="Yamada M."/>
            <person name="Tabata S."/>
        </authorList>
    </citation>
    <scope>NUCLEOTIDE SEQUENCE [LARGE SCALE GENOMIC DNA]</scope>
    <source>
        <strain evidence="9">ATCC 29082 / PCC 7421</strain>
    </source>
</reference>
<dbReference type="SMART" id="SM00729">
    <property type="entry name" value="Elp3"/>
    <property type="match status" value="1"/>
</dbReference>
<dbReference type="SFLD" id="SFLDG01067">
    <property type="entry name" value="SPASM/twitch_domain_containing"/>
    <property type="match status" value="1"/>
</dbReference>
<dbReference type="EnsemblBacteria" id="BAC90186">
    <property type="protein sequence ID" value="BAC90186"/>
    <property type="gene ID" value="BAC90186"/>
</dbReference>
<dbReference type="PANTHER" id="PTHR43787">
    <property type="entry name" value="FEMO COFACTOR BIOSYNTHESIS PROTEIN NIFB-RELATED"/>
    <property type="match status" value="1"/>
</dbReference>
<comment type="cofactor">
    <cofactor evidence="1">
        <name>[4Fe-4S] cluster</name>
        <dbReference type="ChEBI" id="CHEBI:49883"/>
    </cofactor>
</comment>
<dbReference type="eggNOG" id="COG0641">
    <property type="taxonomic scope" value="Bacteria"/>
</dbReference>
<dbReference type="PANTHER" id="PTHR43787:SF3">
    <property type="entry name" value="ARYLSULFATASE REGULATORY PROTEIN"/>
    <property type="match status" value="1"/>
</dbReference>
<dbReference type="PATRIC" id="fig|251221.4.peg.2278"/>
<keyword evidence="6" id="KW-0411">Iron-sulfur</keyword>
<dbReference type="GO" id="GO:0051539">
    <property type="term" value="F:4 iron, 4 sulfur cluster binding"/>
    <property type="evidence" value="ECO:0007669"/>
    <property type="project" value="UniProtKB-KW"/>
</dbReference>
<dbReference type="HOGENOM" id="CLU_009273_3_1_3"/>
<evidence type="ECO:0000256" key="4">
    <source>
        <dbReference type="ARBA" id="ARBA00022723"/>
    </source>
</evidence>
<dbReference type="InParanoid" id="Q7NID8"/>
<evidence type="ECO:0000313" key="9">
    <source>
        <dbReference type="Proteomes" id="UP000000557"/>
    </source>
</evidence>
<evidence type="ECO:0000256" key="5">
    <source>
        <dbReference type="ARBA" id="ARBA00023004"/>
    </source>
</evidence>
<dbReference type="SUPFAM" id="SSF102114">
    <property type="entry name" value="Radical SAM enzymes"/>
    <property type="match status" value="1"/>
</dbReference>
<dbReference type="InterPro" id="IPR013785">
    <property type="entry name" value="Aldolase_TIM"/>
</dbReference>
<dbReference type="InterPro" id="IPR007197">
    <property type="entry name" value="rSAM"/>
</dbReference>
<dbReference type="Gene3D" id="3.20.20.70">
    <property type="entry name" value="Aldolase class I"/>
    <property type="match status" value="1"/>
</dbReference>
<dbReference type="RefSeq" id="WP_011142242.1">
    <property type="nucleotide sequence ID" value="NC_005125.1"/>
</dbReference>
<proteinExistence type="predicted"/>
<dbReference type="PROSITE" id="PS51918">
    <property type="entry name" value="RADICAL_SAM"/>
    <property type="match status" value="1"/>
</dbReference>
<reference evidence="8 9" key="1">
    <citation type="journal article" date="2003" name="DNA Res.">
        <title>Complete genome structure of Gloeobacter violaceus PCC 7421, a cyanobacterium that lacks thylakoids.</title>
        <authorList>
            <person name="Nakamura Y."/>
            <person name="Kaneko T."/>
            <person name="Sato S."/>
            <person name="Mimuro M."/>
            <person name="Miyashita H."/>
            <person name="Tsuchiya T."/>
            <person name="Sasamoto S."/>
            <person name="Watanabe A."/>
            <person name="Kawashima K."/>
            <person name="Kishida Y."/>
            <person name="Kiyokawa C."/>
            <person name="Kohara M."/>
            <person name="Matsumoto M."/>
            <person name="Matsuno A."/>
            <person name="Nakazaki N."/>
            <person name="Shimpo S."/>
            <person name="Takeuchi C."/>
            <person name="Yamada M."/>
            <person name="Tabata S."/>
        </authorList>
    </citation>
    <scope>NUCLEOTIDE SEQUENCE [LARGE SCALE GENOMIC DNA]</scope>
    <source>
        <strain evidence="9">ATCC 29082 / PCC 7421</strain>
    </source>
</reference>
<dbReference type="InterPro" id="IPR058240">
    <property type="entry name" value="rSAM_sf"/>
</dbReference>
<evidence type="ECO:0000256" key="3">
    <source>
        <dbReference type="ARBA" id="ARBA00022691"/>
    </source>
</evidence>
<dbReference type="Proteomes" id="UP000000557">
    <property type="component" value="Chromosome"/>
</dbReference>
<evidence type="ECO:0000313" key="8">
    <source>
        <dbReference type="EMBL" id="BAC90186.1"/>
    </source>
</evidence>
<gene>
    <name evidence="8" type="ordered locus">glr2245</name>
</gene>
<evidence type="ECO:0000256" key="1">
    <source>
        <dbReference type="ARBA" id="ARBA00001966"/>
    </source>
</evidence>
<feature type="domain" description="Radical SAM core" evidence="7">
    <location>
        <begin position="83"/>
        <end position="311"/>
    </location>
</feature>
<dbReference type="InterPro" id="IPR006638">
    <property type="entry name" value="Elp3/MiaA/NifB-like_rSAM"/>
</dbReference>
<evidence type="ECO:0000256" key="2">
    <source>
        <dbReference type="ARBA" id="ARBA00022485"/>
    </source>
</evidence>
<dbReference type="InterPro" id="IPR023885">
    <property type="entry name" value="4Fe4S-binding_SPASM_dom"/>
</dbReference>